<dbReference type="PANTHER" id="PTHR33991:SF1">
    <property type="entry name" value="DNA REPAIR PROTEIN RECO"/>
    <property type="match status" value="1"/>
</dbReference>
<evidence type="ECO:0000256" key="3">
    <source>
        <dbReference type="ARBA" id="ARBA00021310"/>
    </source>
</evidence>
<keyword evidence="4 8" id="KW-0227">DNA damage</keyword>
<evidence type="ECO:0000256" key="5">
    <source>
        <dbReference type="ARBA" id="ARBA00023172"/>
    </source>
</evidence>
<keyword evidence="11" id="KW-1185">Reference proteome</keyword>
<evidence type="ECO:0000259" key="9">
    <source>
        <dbReference type="Pfam" id="PF11967"/>
    </source>
</evidence>
<dbReference type="GO" id="GO:0006310">
    <property type="term" value="P:DNA recombination"/>
    <property type="evidence" value="ECO:0007669"/>
    <property type="project" value="UniProtKB-UniRule"/>
</dbReference>
<evidence type="ECO:0000256" key="6">
    <source>
        <dbReference type="ARBA" id="ARBA00023204"/>
    </source>
</evidence>
<evidence type="ECO:0000313" key="11">
    <source>
        <dbReference type="Proteomes" id="UP000198924"/>
    </source>
</evidence>
<keyword evidence="5 8" id="KW-0233">DNA recombination</keyword>
<dbReference type="AlphaFoldDB" id="A0A1I3UNM6"/>
<protein>
    <recommendedName>
        <fullName evidence="3 8">DNA repair protein RecO</fullName>
    </recommendedName>
    <alternativeName>
        <fullName evidence="7 8">Recombination protein O</fullName>
    </alternativeName>
</protein>
<dbReference type="InterPro" id="IPR042242">
    <property type="entry name" value="RecO_C"/>
</dbReference>
<keyword evidence="6 8" id="KW-0234">DNA repair</keyword>
<dbReference type="GO" id="GO:0006302">
    <property type="term" value="P:double-strand break repair"/>
    <property type="evidence" value="ECO:0007669"/>
    <property type="project" value="TreeGrafter"/>
</dbReference>
<dbReference type="Gene3D" id="1.20.1440.120">
    <property type="entry name" value="Recombination protein O, C-terminal domain"/>
    <property type="match status" value="1"/>
</dbReference>
<dbReference type="SUPFAM" id="SSF50249">
    <property type="entry name" value="Nucleic acid-binding proteins"/>
    <property type="match status" value="1"/>
</dbReference>
<name>A0A1I3UNM6_9GAMM</name>
<dbReference type="RefSeq" id="WP_091711444.1">
    <property type="nucleotide sequence ID" value="NZ_FOSH01000002.1"/>
</dbReference>
<reference evidence="11" key="1">
    <citation type="submission" date="2016-10" db="EMBL/GenBank/DDBJ databases">
        <authorList>
            <person name="Varghese N."/>
            <person name="Submissions S."/>
        </authorList>
    </citation>
    <scope>NUCLEOTIDE SEQUENCE [LARGE SCALE GENOMIC DNA]</scope>
    <source>
        <strain evidence="11">DSM 11578</strain>
    </source>
</reference>
<dbReference type="InterPro" id="IPR003717">
    <property type="entry name" value="RecO"/>
</dbReference>
<dbReference type="OrthoDB" id="9804792at2"/>
<dbReference type="PANTHER" id="PTHR33991">
    <property type="entry name" value="DNA REPAIR PROTEIN RECO"/>
    <property type="match status" value="1"/>
</dbReference>
<evidence type="ECO:0000256" key="8">
    <source>
        <dbReference type="HAMAP-Rule" id="MF_00201"/>
    </source>
</evidence>
<dbReference type="GO" id="GO:0043590">
    <property type="term" value="C:bacterial nucleoid"/>
    <property type="evidence" value="ECO:0007669"/>
    <property type="project" value="TreeGrafter"/>
</dbReference>
<evidence type="ECO:0000313" key="10">
    <source>
        <dbReference type="EMBL" id="SFJ84640.1"/>
    </source>
</evidence>
<sequence>MELTSAFILHQRPYRETSSLVDALTRDHGRVSLVARGLRQTKKRSSPIQIFQPLWLSWYGHGDLVTLSQIEKDEPGYRLLGNASLCGLYMNELLVKLLPVHEAEPDIFDAYRQALSSLQQNNNEQITLRLFEKALLSHLGYGLALTVDVESGEGIEDDGIYIYHPDSGPHRVFGQRLQNTVSGRSLRHLEQETGFDELSLKEIKHMMRSVINYYLGGRPLHSRQLFAGLNQFNTKTN</sequence>
<dbReference type="EMBL" id="FOSH01000002">
    <property type="protein sequence ID" value="SFJ84640.1"/>
    <property type="molecule type" value="Genomic_DNA"/>
</dbReference>
<dbReference type="HAMAP" id="MF_00201">
    <property type="entry name" value="RecO"/>
    <property type="match status" value="1"/>
</dbReference>
<evidence type="ECO:0000256" key="1">
    <source>
        <dbReference type="ARBA" id="ARBA00003065"/>
    </source>
</evidence>
<dbReference type="Pfam" id="PF11967">
    <property type="entry name" value="RecO_N"/>
    <property type="match status" value="1"/>
</dbReference>
<dbReference type="Proteomes" id="UP000198924">
    <property type="component" value="Unassembled WGS sequence"/>
</dbReference>
<evidence type="ECO:0000256" key="7">
    <source>
        <dbReference type="ARBA" id="ARBA00033409"/>
    </source>
</evidence>
<dbReference type="InterPro" id="IPR012340">
    <property type="entry name" value="NA-bd_OB-fold"/>
</dbReference>
<dbReference type="Pfam" id="PF02565">
    <property type="entry name" value="RecO_C"/>
    <property type="match status" value="1"/>
</dbReference>
<dbReference type="InterPro" id="IPR022572">
    <property type="entry name" value="DNA_rep/recomb_RecO_N"/>
</dbReference>
<dbReference type="NCBIfam" id="TIGR00613">
    <property type="entry name" value="reco"/>
    <property type="match status" value="1"/>
</dbReference>
<comment type="similarity">
    <text evidence="2 8">Belongs to the RecO family.</text>
</comment>
<proteinExistence type="inferred from homology"/>
<organism evidence="10 11">
    <name type="scientific">Methylophaga sulfidovorans</name>
    <dbReference type="NCBI Taxonomy" id="45496"/>
    <lineage>
        <taxon>Bacteria</taxon>
        <taxon>Pseudomonadati</taxon>
        <taxon>Pseudomonadota</taxon>
        <taxon>Gammaproteobacteria</taxon>
        <taxon>Thiotrichales</taxon>
        <taxon>Piscirickettsiaceae</taxon>
        <taxon>Methylophaga</taxon>
    </lineage>
</organism>
<feature type="domain" description="DNA replication/recombination mediator RecO N-terminal" evidence="9">
    <location>
        <begin position="3"/>
        <end position="71"/>
    </location>
</feature>
<dbReference type="SUPFAM" id="SSF57863">
    <property type="entry name" value="ArfGap/RecO-like zinc finger"/>
    <property type="match status" value="1"/>
</dbReference>
<dbReference type="InterPro" id="IPR037278">
    <property type="entry name" value="ARFGAP/RecO"/>
</dbReference>
<evidence type="ECO:0000256" key="4">
    <source>
        <dbReference type="ARBA" id="ARBA00022763"/>
    </source>
</evidence>
<evidence type="ECO:0000256" key="2">
    <source>
        <dbReference type="ARBA" id="ARBA00007452"/>
    </source>
</evidence>
<gene>
    <name evidence="8" type="primary">recO</name>
    <name evidence="10" type="ORF">SAMN04488079_10243</name>
</gene>
<comment type="function">
    <text evidence="1 8">Involved in DNA repair and RecF pathway recombination.</text>
</comment>
<dbReference type="Gene3D" id="2.40.50.140">
    <property type="entry name" value="Nucleic acid-binding proteins"/>
    <property type="match status" value="1"/>
</dbReference>
<dbReference type="STRING" id="45496.SAMN04488079_10243"/>
<accession>A0A1I3UNM6</accession>